<proteinExistence type="predicted"/>
<feature type="chain" id="PRO_5043551134" evidence="3">
    <location>
        <begin position="22"/>
        <end position="309"/>
    </location>
</feature>
<accession>A0AAV4A7T4</accession>
<gene>
    <name evidence="4" type="ORF">PoB_002984200</name>
</gene>
<keyword evidence="2" id="KW-0472">Membrane</keyword>
<evidence type="ECO:0000313" key="4">
    <source>
        <dbReference type="EMBL" id="GFO03337.1"/>
    </source>
</evidence>
<evidence type="ECO:0000256" key="2">
    <source>
        <dbReference type="SAM" id="Phobius"/>
    </source>
</evidence>
<feature type="region of interest" description="Disordered" evidence="1">
    <location>
        <begin position="165"/>
        <end position="254"/>
    </location>
</feature>
<evidence type="ECO:0000256" key="1">
    <source>
        <dbReference type="SAM" id="MobiDB-lite"/>
    </source>
</evidence>
<organism evidence="4 5">
    <name type="scientific">Plakobranchus ocellatus</name>
    <dbReference type="NCBI Taxonomy" id="259542"/>
    <lineage>
        <taxon>Eukaryota</taxon>
        <taxon>Metazoa</taxon>
        <taxon>Spiralia</taxon>
        <taxon>Lophotrochozoa</taxon>
        <taxon>Mollusca</taxon>
        <taxon>Gastropoda</taxon>
        <taxon>Heterobranchia</taxon>
        <taxon>Euthyneura</taxon>
        <taxon>Panpulmonata</taxon>
        <taxon>Sacoglossa</taxon>
        <taxon>Placobranchoidea</taxon>
        <taxon>Plakobranchidae</taxon>
        <taxon>Plakobranchus</taxon>
    </lineage>
</organism>
<dbReference type="Proteomes" id="UP000735302">
    <property type="component" value="Unassembled WGS sequence"/>
</dbReference>
<feature type="transmembrane region" description="Helical" evidence="2">
    <location>
        <begin position="287"/>
        <end position="307"/>
    </location>
</feature>
<keyword evidence="2" id="KW-0812">Transmembrane</keyword>
<protein>
    <submittedName>
        <fullName evidence="4">Uncharacterized protein</fullName>
    </submittedName>
</protein>
<dbReference type="AlphaFoldDB" id="A0AAV4A7T4"/>
<comment type="caution">
    <text evidence="4">The sequence shown here is derived from an EMBL/GenBank/DDBJ whole genome shotgun (WGS) entry which is preliminary data.</text>
</comment>
<sequence>MAAWRFSAAVFASLLFSVARSDDDGFSMWGWPSFGGGDSGEGRSNRGYYGFQNPYGFRYSYNNNPYNTGYQQHYQGNRIPTGQHNGGIKQLSYNRYNTNQYNRGFYNGYNANPFSYLGMGVGMGGDSSGELGGRGGGYNWNGGGYGGFMGGESSNEVGDGNYHQVKLSIPVGGDSSHEKQDDNNFVLPPFGGGDGGSSSQERYGGAGGDSSHVLGFSGGSSDAKSGSGLPWGSSSSSGGTNGGDSHKPLPPVYPQTTMRPGPGKFAFCFVFCTTNFAYFISLGERPVTVFIFFVCLLGWLVLSYSSLNL</sequence>
<feature type="signal peptide" evidence="3">
    <location>
        <begin position="1"/>
        <end position="21"/>
    </location>
</feature>
<reference evidence="4 5" key="1">
    <citation type="journal article" date="2021" name="Elife">
        <title>Chloroplast acquisition without the gene transfer in kleptoplastic sea slugs, Plakobranchus ocellatus.</title>
        <authorList>
            <person name="Maeda T."/>
            <person name="Takahashi S."/>
            <person name="Yoshida T."/>
            <person name="Shimamura S."/>
            <person name="Takaki Y."/>
            <person name="Nagai Y."/>
            <person name="Toyoda A."/>
            <person name="Suzuki Y."/>
            <person name="Arimoto A."/>
            <person name="Ishii H."/>
            <person name="Satoh N."/>
            <person name="Nishiyama T."/>
            <person name="Hasebe M."/>
            <person name="Maruyama T."/>
            <person name="Minagawa J."/>
            <person name="Obokata J."/>
            <person name="Shigenobu S."/>
        </authorList>
    </citation>
    <scope>NUCLEOTIDE SEQUENCE [LARGE SCALE GENOMIC DNA]</scope>
</reference>
<keyword evidence="5" id="KW-1185">Reference proteome</keyword>
<feature type="transmembrane region" description="Helical" evidence="2">
    <location>
        <begin position="263"/>
        <end position="280"/>
    </location>
</feature>
<evidence type="ECO:0000313" key="5">
    <source>
        <dbReference type="Proteomes" id="UP000735302"/>
    </source>
</evidence>
<keyword evidence="2" id="KW-1133">Transmembrane helix</keyword>
<name>A0AAV4A7T4_9GAST</name>
<keyword evidence="3" id="KW-0732">Signal</keyword>
<dbReference type="EMBL" id="BLXT01003724">
    <property type="protein sequence ID" value="GFO03337.1"/>
    <property type="molecule type" value="Genomic_DNA"/>
</dbReference>
<feature type="compositionally biased region" description="Low complexity" evidence="1">
    <location>
        <begin position="219"/>
        <end position="238"/>
    </location>
</feature>
<evidence type="ECO:0000256" key="3">
    <source>
        <dbReference type="SAM" id="SignalP"/>
    </source>
</evidence>